<proteinExistence type="predicted"/>
<dbReference type="GeneID" id="18814782"/>
<dbReference type="KEGG" id="sla:SERLADRAFT_436970"/>
<dbReference type="Proteomes" id="UP000008064">
    <property type="component" value="Unassembled WGS sequence"/>
</dbReference>
<dbReference type="OrthoDB" id="3437960at2759"/>
<feature type="compositionally biased region" description="Basic and acidic residues" evidence="1">
    <location>
        <begin position="121"/>
        <end position="131"/>
    </location>
</feature>
<protein>
    <submittedName>
        <fullName evidence="2">Uncharacterized protein</fullName>
    </submittedName>
</protein>
<accession>F8NUJ1</accession>
<sequence length="324" mass="34878">MTLNHAHESLFGPPSEPIDVSKFLQDAGSRFGPGGSSSAISTLNARWENLTQEKMDAVQAECLGSIAELKSSAEDAWNNPIVSAHLIKNHETAVGAIYDQADTSKSSRTTASNRGGRKRKRQDEEGLADRPEVKSLQEKLDAIQLNCWSLPPGSALFIRPSKNGDQNALTTAKRMGRGVLSLNQTPIPHSSDTRTSISTDTSYPSSGQALITISVHNRIPWSHNSFSRVSQHVVISTQSLADLVEVIPCISNEIPDENLDDEGHAIGYELGQGARGQSDRMGFVFCIEGIIYDETDEGVNAEKTPAGAATTGDEERQVASGHSI</sequence>
<evidence type="ECO:0000313" key="2">
    <source>
        <dbReference type="EMBL" id="EGO25211.1"/>
    </source>
</evidence>
<evidence type="ECO:0000256" key="1">
    <source>
        <dbReference type="SAM" id="MobiDB-lite"/>
    </source>
</evidence>
<feature type="compositionally biased region" description="Low complexity" evidence="1">
    <location>
        <begin position="193"/>
        <end position="202"/>
    </location>
</feature>
<gene>
    <name evidence="2" type="ORF">SERLADRAFT_436970</name>
</gene>
<feature type="region of interest" description="Disordered" evidence="1">
    <location>
        <begin position="99"/>
        <end position="131"/>
    </location>
</feature>
<dbReference type="HOGENOM" id="CLU_027096_0_0_1"/>
<dbReference type="EMBL" id="GL945433">
    <property type="protein sequence ID" value="EGO25211.1"/>
    <property type="molecule type" value="Genomic_DNA"/>
</dbReference>
<name>F8NUJ1_SERL9</name>
<reference evidence="2" key="1">
    <citation type="submission" date="2011-04" db="EMBL/GenBank/DDBJ databases">
        <title>Evolution of plant cell wall degrading machinery underlies the functional diversity of forest fungi.</title>
        <authorList>
            <consortium name="US DOE Joint Genome Institute (JGI-PGF)"/>
            <person name="Eastwood D.C."/>
            <person name="Floudas D."/>
            <person name="Binder M."/>
            <person name="Majcherczyk A."/>
            <person name="Schneider P."/>
            <person name="Aerts A."/>
            <person name="Asiegbu F.O."/>
            <person name="Baker S.E."/>
            <person name="Barry K."/>
            <person name="Bendiksby M."/>
            <person name="Blumentritt M."/>
            <person name="Coutinho P.M."/>
            <person name="Cullen D."/>
            <person name="Cullen D."/>
            <person name="Gathman A."/>
            <person name="Goodell B."/>
            <person name="Henrissat B."/>
            <person name="Ihrmark K."/>
            <person name="Kauserud H."/>
            <person name="Kohler A."/>
            <person name="LaButti K."/>
            <person name="Lapidus A."/>
            <person name="Lavin J.L."/>
            <person name="Lee Y.-H."/>
            <person name="Lindquist E."/>
            <person name="Lilly W."/>
            <person name="Lucas S."/>
            <person name="Morin E."/>
            <person name="Murat C."/>
            <person name="Oguiza J.A."/>
            <person name="Park J."/>
            <person name="Pisabarro A.G."/>
            <person name="Riley R."/>
            <person name="Rosling A."/>
            <person name="Salamov A."/>
            <person name="Schmidt O."/>
            <person name="Schmutz J."/>
            <person name="Skrede I."/>
            <person name="Stenlid J."/>
            <person name="Wiebenga A."/>
            <person name="Xie X."/>
            <person name="Kues U."/>
            <person name="Hibbett D.S."/>
            <person name="Hoffmeister D."/>
            <person name="Hogberg N."/>
            <person name="Martin F."/>
            <person name="Grigoriev I.V."/>
            <person name="Watkinson S.C."/>
        </authorList>
    </citation>
    <scope>NUCLEOTIDE SEQUENCE</scope>
    <source>
        <strain evidence="2">S7.9</strain>
    </source>
</reference>
<dbReference type="AlphaFoldDB" id="F8NUJ1"/>
<feature type="compositionally biased region" description="Polar residues" evidence="1">
    <location>
        <begin position="101"/>
        <end position="113"/>
    </location>
</feature>
<organism>
    <name type="scientific">Serpula lacrymans var. lacrymans (strain S7.9)</name>
    <name type="common">Dry rot fungus</name>
    <dbReference type="NCBI Taxonomy" id="578457"/>
    <lineage>
        <taxon>Eukaryota</taxon>
        <taxon>Fungi</taxon>
        <taxon>Dikarya</taxon>
        <taxon>Basidiomycota</taxon>
        <taxon>Agaricomycotina</taxon>
        <taxon>Agaricomycetes</taxon>
        <taxon>Agaricomycetidae</taxon>
        <taxon>Boletales</taxon>
        <taxon>Coniophorineae</taxon>
        <taxon>Serpulaceae</taxon>
        <taxon>Serpula</taxon>
    </lineage>
</organism>
<dbReference type="RefSeq" id="XP_007317333.1">
    <property type="nucleotide sequence ID" value="XM_007317271.1"/>
</dbReference>
<feature type="region of interest" description="Disordered" evidence="1">
    <location>
        <begin position="182"/>
        <end position="203"/>
    </location>
</feature>
<feature type="region of interest" description="Disordered" evidence="1">
    <location>
        <begin position="302"/>
        <end position="324"/>
    </location>
</feature>